<feature type="transmembrane region" description="Helical" evidence="2">
    <location>
        <begin position="188"/>
        <end position="208"/>
    </location>
</feature>
<evidence type="ECO:0000313" key="4">
    <source>
        <dbReference type="Proteomes" id="UP001321760"/>
    </source>
</evidence>
<sequence>MDSKIQWFLGAGDRTVSAPPPAHLGSGNGTPVSSGYTSDADNLEKQLPVANPTAHTIYKRHAIKTQRAHFLASIGESVSVSLGLGSAVGIWACIHETLKTATGGNTHIVNWTAGPLMGFFLAPLFEKGARVFVGRAGTVLAKPPCPDMAARVVDNIIAITSALLGLGLCKAVQMQYGPLHSSLAFEYLAFAIGFGAFTFVRTILYTLATGHEYEMEKVECRWSKIPSVMFWEYLDHFRHVYIVIAVNIRDSLTFATYPYLMAMWFGYWKTVNPEGDYAWVPNMLNIGFFFTYFCCIKEVCHVLGRVFGSEHLSMHRHHVV</sequence>
<dbReference type="Proteomes" id="UP001321760">
    <property type="component" value="Unassembled WGS sequence"/>
</dbReference>
<reference evidence="3" key="1">
    <citation type="journal article" date="2023" name="Mol. Phylogenet. Evol.">
        <title>Genome-scale phylogeny and comparative genomics of the fungal order Sordariales.</title>
        <authorList>
            <person name="Hensen N."/>
            <person name="Bonometti L."/>
            <person name="Westerberg I."/>
            <person name="Brannstrom I.O."/>
            <person name="Guillou S."/>
            <person name="Cros-Aarteil S."/>
            <person name="Calhoun S."/>
            <person name="Haridas S."/>
            <person name="Kuo A."/>
            <person name="Mondo S."/>
            <person name="Pangilinan J."/>
            <person name="Riley R."/>
            <person name="LaButti K."/>
            <person name="Andreopoulos B."/>
            <person name="Lipzen A."/>
            <person name="Chen C."/>
            <person name="Yan M."/>
            <person name="Daum C."/>
            <person name="Ng V."/>
            <person name="Clum A."/>
            <person name="Steindorff A."/>
            <person name="Ohm R.A."/>
            <person name="Martin F."/>
            <person name="Silar P."/>
            <person name="Natvig D.O."/>
            <person name="Lalanne C."/>
            <person name="Gautier V."/>
            <person name="Ament-Velasquez S.L."/>
            <person name="Kruys A."/>
            <person name="Hutchinson M.I."/>
            <person name="Powell A.J."/>
            <person name="Barry K."/>
            <person name="Miller A.N."/>
            <person name="Grigoriev I.V."/>
            <person name="Debuchy R."/>
            <person name="Gladieux P."/>
            <person name="Hiltunen Thoren M."/>
            <person name="Johannesson H."/>
        </authorList>
    </citation>
    <scope>NUCLEOTIDE SEQUENCE</scope>
    <source>
        <strain evidence="3">PSN243</strain>
    </source>
</reference>
<evidence type="ECO:0000256" key="2">
    <source>
        <dbReference type="SAM" id="Phobius"/>
    </source>
</evidence>
<protein>
    <submittedName>
        <fullName evidence="3">Uncharacterized protein</fullName>
    </submittedName>
</protein>
<feature type="region of interest" description="Disordered" evidence="1">
    <location>
        <begin position="16"/>
        <end position="38"/>
    </location>
</feature>
<dbReference type="EMBL" id="MU866021">
    <property type="protein sequence ID" value="KAK4442287.1"/>
    <property type="molecule type" value="Genomic_DNA"/>
</dbReference>
<keyword evidence="2" id="KW-0812">Transmembrane</keyword>
<comment type="caution">
    <text evidence="3">The sequence shown here is derived from an EMBL/GenBank/DDBJ whole genome shotgun (WGS) entry which is preliminary data.</text>
</comment>
<reference evidence="3" key="2">
    <citation type="submission" date="2023-05" db="EMBL/GenBank/DDBJ databases">
        <authorList>
            <consortium name="Lawrence Berkeley National Laboratory"/>
            <person name="Steindorff A."/>
            <person name="Hensen N."/>
            <person name="Bonometti L."/>
            <person name="Westerberg I."/>
            <person name="Brannstrom I.O."/>
            <person name="Guillou S."/>
            <person name="Cros-Aarteil S."/>
            <person name="Calhoun S."/>
            <person name="Haridas S."/>
            <person name="Kuo A."/>
            <person name="Mondo S."/>
            <person name="Pangilinan J."/>
            <person name="Riley R."/>
            <person name="Labutti K."/>
            <person name="Andreopoulos B."/>
            <person name="Lipzen A."/>
            <person name="Chen C."/>
            <person name="Yanf M."/>
            <person name="Daum C."/>
            <person name="Ng V."/>
            <person name="Clum A."/>
            <person name="Ohm R."/>
            <person name="Martin F."/>
            <person name="Silar P."/>
            <person name="Natvig D."/>
            <person name="Lalanne C."/>
            <person name="Gautier V."/>
            <person name="Ament-Velasquez S.L."/>
            <person name="Kruys A."/>
            <person name="Hutchinson M.I."/>
            <person name="Powell A.J."/>
            <person name="Barry K."/>
            <person name="Miller A.N."/>
            <person name="Grigoriev I.V."/>
            <person name="Debuchy R."/>
            <person name="Gladieux P."/>
            <person name="Thoren M.H."/>
            <person name="Johannesson H."/>
        </authorList>
    </citation>
    <scope>NUCLEOTIDE SEQUENCE</scope>
    <source>
        <strain evidence="3">PSN243</strain>
    </source>
</reference>
<evidence type="ECO:0000313" key="3">
    <source>
        <dbReference type="EMBL" id="KAK4442287.1"/>
    </source>
</evidence>
<keyword evidence="4" id="KW-1185">Reference proteome</keyword>
<dbReference type="AlphaFoldDB" id="A0AAV9G3A5"/>
<feature type="compositionally biased region" description="Polar residues" evidence="1">
    <location>
        <begin position="29"/>
        <end position="38"/>
    </location>
</feature>
<name>A0AAV9G3A5_9PEZI</name>
<organism evidence="3 4">
    <name type="scientific">Podospora aff. communis PSN243</name>
    <dbReference type="NCBI Taxonomy" id="3040156"/>
    <lineage>
        <taxon>Eukaryota</taxon>
        <taxon>Fungi</taxon>
        <taxon>Dikarya</taxon>
        <taxon>Ascomycota</taxon>
        <taxon>Pezizomycotina</taxon>
        <taxon>Sordariomycetes</taxon>
        <taxon>Sordariomycetidae</taxon>
        <taxon>Sordariales</taxon>
        <taxon>Podosporaceae</taxon>
        <taxon>Podospora</taxon>
    </lineage>
</organism>
<gene>
    <name evidence="3" type="ORF">QBC34DRAFT_387428</name>
</gene>
<keyword evidence="2" id="KW-1133">Transmembrane helix</keyword>
<accession>A0AAV9G3A5</accession>
<keyword evidence="2" id="KW-0472">Membrane</keyword>
<feature type="transmembrane region" description="Helical" evidence="2">
    <location>
        <begin position="156"/>
        <end position="176"/>
    </location>
</feature>
<proteinExistence type="predicted"/>
<evidence type="ECO:0000256" key="1">
    <source>
        <dbReference type="SAM" id="MobiDB-lite"/>
    </source>
</evidence>